<accession>A0A2T9ZHG2</accession>
<name>A0A2T9ZHG2_9FUNG</name>
<organism evidence="2 3">
    <name type="scientific">Smittium megazygosporum</name>
    <dbReference type="NCBI Taxonomy" id="133381"/>
    <lineage>
        <taxon>Eukaryota</taxon>
        <taxon>Fungi</taxon>
        <taxon>Fungi incertae sedis</taxon>
        <taxon>Zoopagomycota</taxon>
        <taxon>Kickxellomycotina</taxon>
        <taxon>Harpellomycetes</taxon>
        <taxon>Harpellales</taxon>
        <taxon>Legeriomycetaceae</taxon>
        <taxon>Smittium</taxon>
    </lineage>
</organism>
<protein>
    <submittedName>
        <fullName evidence="2">Uncharacterized protein</fullName>
    </submittedName>
</protein>
<keyword evidence="1" id="KW-0472">Membrane</keyword>
<sequence>MKILIRLQSLRVTKPRCGISAFKQPVGIRPYARFYSKLASQGNIRSGEQAYDLDVLSKNSFPETIKLLSTARSVLSQSEKLGDTLVKDQKLWLDKIDKQIEAVLWFNGNQSEISELNSHSSAFEYMNFEIQWVDQTSYSTQNLLGYSRIFILVNSFSELSKEHILELQKLCKILGSSIDVIANHDEYYISKQNENITTSDSKIINSLFHELVCEKFNLESSKANIIPVSMQNRNVSDAVMSLVSDFKSGTAQSWWTVNSAIANSICNSFIHSASNSLLYKHQNKKQELQVKIDQFVEQQSTQFDAQLSSVLDSDFSLLRTSILNTFSSSDGVSTLLKSFIGRVDGIVDEMSQVLLKDLLIRSELDLLILTGKLDSDMAHFISEISPEHTSQSSVLEISSKKSDLYSLVRPIWQTRTSFANHPFLVNGIADALRFNTVRFYSLILGSCGICAWLLPPVSIAVPAILSSAALGLLLTRNTFQNIQKRLYDISNQQSESLKSSISVSI</sequence>
<reference evidence="2 3" key="1">
    <citation type="journal article" date="2018" name="MBio">
        <title>Comparative Genomics Reveals the Core Gene Toolbox for the Fungus-Insect Symbiosis.</title>
        <authorList>
            <person name="Wang Y."/>
            <person name="Stata M."/>
            <person name="Wang W."/>
            <person name="Stajich J.E."/>
            <person name="White M.M."/>
            <person name="Moncalvo J.M."/>
        </authorList>
    </citation>
    <scope>NUCLEOTIDE SEQUENCE [LARGE SCALE GENOMIC DNA]</scope>
    <source>
        <strain evidence="2 3">SC-DP-2</strain>
    </source>
</reference>
<keyword evidence="3" id="KW-1185">Reference proteome</keyword>
<keyword evidence="1" id="KW-0812">Transmembrane</keyword>
<dbReference type="EMBL" id="MBFS01000170">
    <property type="protein sequence ID" value="PVV04019.1"/>
    <property type="molecule type" value="Genomic_DNA"/>
</dbReference>
<keyword evidence="1" id="KW-1133">Transmembrane helix</keyword>
<comment type="caution">
    <text evidence="2">The sequence shown here is derived from an EMBL/GenBank/DDBJ whole genome shotgun (WGS) entry which is preliminary data.</text>
</comment>
<evidence type="ECO:0000313" key="3">
    <source>
        <dbReference type="Proteomes" id="UP000245609"/>
    </source>
</evidence>
<evidence type="ECO:0000313" key="2">
    <source>
        <dbReference type="EMBL" id="PVV04019.1"/>
    </source>
</evidence>
<proteinExistence type="predicted"/>
<gene>
    <name evidence="2" type="ORF">BB560_001484</name>
</gene>
<evidence type="ECO:0000256" key="1">
    <source>
        <dbReference type="SAM" id="Phobius"/>
    </source>
</evidence>
<dbReference type="Proteomes" id="UP000245609">
    <property type="component" value="Unassembled WGS sequence"/>
</dbReference>
<dbReference type="AlphaFoldDB" id="A0A2T9ZHG2"/>
<feature type="transmembrane region" description="Helical" evidence="1">
    <location>
        <begin position="452"/>
        <end position="475"/>
    </location>
</feature>